<keyword evidence="6" id="KW-0175">Coiled coil</keyword>
<reference evidence="10 11" key="1">
    <citation type="submission" date="2013-02" db="EMBL/GenBank/DDBJ databases">
        <title>The Genome Sequence of Enterococcus phoeniculicola BAA-412.</title>
        <authorList>
            <consortium name="The Broad Institute Genome Sequencing Platform"/>
            <consortium name="The Broad Institute Genome Sequencing Center for Infectious Disease"/>
            <person name="Earl A.M."/>
            <person name="Gilmore M.S."/>
            <person name="Lebreton F."/>
            <person name="Walker B."/>
            <person name="Young S.K."/>
            <person name="Zeng Q."/>
            <person name="Gargeya S."/>
            <person name="Fitzgerald M."/>
            <person name="Haas B."/>
            <person name="Abouelleil A."/>
            <person name="Alvarado L."/>
            <person name="Arachchi H.M."/>
            <person name="Berlin A.M."/>
            <person name="Chapman S.B."/>
            <person name="Dewar J."/>
            <person name="Goldberg J."/>
            <person name="Griggs A."/>
            <person name="Gujja S."/>
            <person name="Hansen M."/>
            <person name="Howarth C."/>
            <person name="Imamovic A."/>
            <person name="Larimer J."/>
            <person name="McCowan C."/>
            <person name="Murphy C."/>
            <person name="Neiman D."/>
            <person name="Pearson M."/>
            <person name="Priest M."/>
            <person name="Roberts A."/>
            <person name="Saif S."/>
            <person name="Shea T."/>
            <person name="Sisk P."/>
            <person name="Sykes S."/>
            <person name="Wortman J."/>
            <person name="Nusbaum C."/>
            <person name="Birren B."/>
        </authorList>
    </citation>
    <scope>NUCLEOTIDE SEQUENCE [LARGE SCALE GENOMIC DNA]</scope>
    <source>
        <strain evidence="10 11">ATCC BAA-412</strain>
    </source>
</reference>
<dbReference type="InterPro" id="IPR041033">
    <property type="entry name" value="SpaA_PFL_dom_1"/>
</dbReference>
<feature type="coiled-coil region" evidence="6">
    <location>
        <begin position="52"/>
        <end position="121"/>
    </location>
</feature>
<dbReference type="eggNOG" id="COG4932">
    <property type="taxonomic scope" value="Bacteria"/>
</dbReference>
<feature type="region of interest" description="Disordered" evidence="7">
    <location>
        <begin position="1134"/>
        <end position="1154"/>
    </location>
</feature>
<comment type="caution">
    <text evidence="10">The sequence shown here is derived from an EMBL/GenBank/DDBJ whole genome shotgun (WGS) entry which is preliminary data.</text>
</comment>
<evidence type="ECO:0000256" key="4">
    <source>
        <dbReference type="ARBA" id="ARBA00022729"/>
    </source>
</evidence>
<dbReference type="STRING" id="154621.RV11_GL000771"/>
<dbReference type="PROSITE" id="PS50847">
    <property type="entry name" value="GRAM_POS_ANCHORING"/>
    <property type="match status" value="1"/>
</dbReference>
<evidence type="ECO:0000256" key="5">
    <source>
        <dbReference type="ARBA" id="ARBA00023088"/>
    </source>
</evidence>
<keyword evidence="8" id="KW-1133">Transmembrane helix</keyword>
<dbReference type="PATRIC" id="fig|1158610.3.peg.1118"/>
<protein>
    <submittedName>
        <fullName evidence="10">LPXTG-domain-containing protein cell wall anchor domain</fullName>
    </submittedName>
</protein>
<keyword evidence="4" id="KW-0732">Signal</keyword>
<keyword evidence="3" id="KW-0964">Secreted</keyword>
<dbReference type="NCBIfam" id="TIGR01167">
    <property type="entry name" value="LPXTG_anchor"/>
    <property type="match status" value="1"/>
</dbReference>
<comment type="similarity">
    <text evidence="1">Belongs to the serine-aspartate repeat-containing protein (SDr) family.</text>
</comment>
<dbReference type="PANTHER" id="PTHR36108:SF13">
    <property type="entry name" value="COLOSSIN-B-RELATED"/>
    <property type="match status" value="1"/>
</dbReference>
<dbReference type="SUPFAM" id="SSF49478">
    <property type="entry name" value="Cna protein B-type domain"/>
    <property type="match status" value="7"/>
</dbReference>
<evidence type="ECO:0000313" key="10">
    <source>
        <dbReference type="EMBL" id="EOL45254.1"/>
    </source>
</evidence>
<dbReference type="Proteomes" id="UP000013785">
    <property type="component" value="Unassembled WGS sequence"/>
</dbReference>
<dbReference type="Gene3D" id="2.60.40.10">
    <property type="entry name" value="Immunoglobulins"/>
    <property type="match status" value="7"/>
</dbReference>
<evidence type="ECO:0000256" key="3">
    <source>
        <dbReference type="ARBA" id="ARBA00022525"/>
    </source>
</evidence>
<name>R3TUH8_9ENTE</name>
<evidence type="ECO:0000256" key="6">
    <source>
        <dbReference type="SAM" id="Coils"/>
    </source>
</evidence>
<evidence type="ECO:0000256" key="2">
    <source>
        <dbReference type="ARBA" id="ARBA00022512"/>
    </source>
</evidence>
<evidence type="ECO:0000256" key="1">
    <source>
        <dbReference type="ARBA" id="ARBA00007257"/>
    </source>
</evidence>
<keyword evidence="11" id="KW-1185">Reference proteome</keyword>
<feature type="region of interest" description="Disordered" evidence="7">
    <location>
        <begin position="439"/>
        <end position="466"/>
    </location>
</feature>
<dbReference type="InterPro" id="IPR013783">
    <property type="entry name" value="Ig-like_fold"/>
</dbReference>
<gene>
    <name evidence="10" type="ORF">UC3_01144</name>
</gene>
<dbReference type="Pfam" id="PF00746">
    <property type="entry name" value="Gram_pos_anchor"/>
    <property type="match status" value="1"/>
</dbReference>
<dbReference type="HOGENOM" id="CLU_008070_1_0_9"/>
<feature type="compositionally biased region" description="Polar residues" evidence="7">
    <location>
        <begin position="1137"/>
        <end position="1152"/>
    </location>
</feature>
<dbReference type="AlphaFoldDB" id="R3TUH8"/>
<dbReference type="Gene3D" id="6.10.250.2200">
    <property type="match status" value="1"/>
</dbReference>
<dbReference type="Pfam" id="PF17802">
    <property type="entry name" value="SpaA"/>
    <property type="match status" value="7"/>
</dbReference>
<dbReference type="EMBL" id="AJAT01000012">
    <property type="protein sequence ID" value="EOL45254.1"/>
    <property type="molecule type" value="Genomic_DNA"/>
</dbReference>
<dbReference type="RefSeq" id="WP_010767812.1">
    <property type="nucleotide sequence ID" value="NZ_ASWE01000003.1"/>
</dbReference>
<dbReference type="PANTHER" id="PTHR36108">
    <property type="entry name" value="COLOSSIN-B-RELATED"/>
    <property type="match status" value="1"/>
</dbReference>
<organism evidence="10 11">
    <name type="scientific">Enterococcus phoeniculicola ATCC BAA-412</name>
    <dbReference type="NCBI Taxonomy" id="1158610"/>
    <lineage>
        <taxon>Bacteria</taxon>
        <taxon>Bacillati</taxon>
        <taxon>Bacillota</taxon>
        <taxon>Bacilli</taxon>
        <taxon>Lactobacillales</taxon>
        <taxon>Enterococcaceae</taxon>
        <taxon>Enterococcus</taxon>
    </lineage>
</organism>
<keyword evidence="5" id="KW-0572">Peptidoglycan-anchor</keyword>
<keyword evidence="2" id="KW-0134">Cell wall</keyword>
<accession>R3TUH8</accession>
<dbReference type="InterPro" id="IPR019931">
    <property type="entry name" value="LPXTG_anchor"/>
</dbReference>
<keyword evidence="8" id="KW-0812">Transmembrane</keyword>
<proteinExistence type="inferred from homology"/>
<keyword evidence="8" id="KW-0472">Membrane</keyword>
<evidence type="ECO:0000256" key="8">
    <source>
        <dbReference type="SAM" id="Phobius"/>
    </source>
</evidence>
<evidence type="ECO:0000256" key="7">
    <source>
        <dbReference type="SAM" id="MobiDB-lite"/>
    </source>
</evidence>
<feature type="transmembrane region" description="Helical" evidence="8">
    <location>
        <begin position="1161"/>
        <end position="1180"/>
    </location>
</feature>
<evidence type="ECO:0000313" key="11">
    <source>
        <dbReference type="Proteomes" id="UP000013785"/>
    </source>
</evidence>
<feature type="compositionally biased region" description="Low complexity" evidence="7">
    <location>
        <begin position="457"/>
        <end position="466"/>
    </location>
</feature>
<evidence type="ECO:0000259" key="9">
    <source>
        <dbReference type="PROSITE" id="PS50847"/>
    </source>
</evidence>
<sequence>MKKSYRKKAGYILTIVFMLISQLGITPFVVAAEKATNRSTIYHDYNDYLAALKVYKDDYAQYQTDLAQYNQDKQIHDDTQAQADRIQQENADKKAAYEKELADYQVALAEYNKKLNEIADHSGKGQYVGPDMWGVYGHLETYLVDYSAIIQMMNTGLSISGDPLTKVIQSDMSNDPYTGSSTIEQNINDVITEWDKYAAYETSIYASVDPIDLDTMIGFAVGGAWYSGFKGVEFYHTYTSTTGQTKDNIPSSLDHPTEEGIKTALADLFTQTNGSPFNSGSAGMSSNTYMVDQAMVAKWEAAVAEAKMQGANLYEQAGQEYLAAYQAYNATEYTSSDYAAFLAGVNQAKDTQIKAMNYISGVPKASLADKDDSAPFYNDLKNLSASELAGKYGYLILLSNMANQTTYGYFHLLQPQGGEVIQAATAVSWSVSYRTFGETKGDHEPTLSEPVEPTPPSYEEVPVVPEEPVKPVPPVKPVYEAQNKITLSKIDKESQKPLANAVFTLMNTDTNQDLGEFTSNNNGLIEITNLDPGNYTLTEVHAPDGYLLDKNPVAFIVHGTENEAIRLEKTNELDSGGVLLTKTDQESGTVLQGAVFKVVDASGKVIKSGLLTDASGELLVTGLVPGDYQFIETQAPAGYAVDSTPVDFTITANQTQVVKVSKTNKLTLGGVTLMKTDSQSGERLQGAVFELQDKNGTPLKSGLITDASGKIAVDKLSPGEYQFIETQAPTGYILDTTPIVFTISKGQTSPVQLTMTNQLMSGGVILTKVDSETKAVLQGAIFELQDENGNVLRKGLTTDKSGKIAIDKLMPGNYRFVETQAPTGYTLETAPLTFTIEKNQTKVVALTMTNTLIPGGVVLTKVDSQTGAVLEGAVFELQDSKGNSLSKGLMTDASGKLAVDSLAPGKYQFVETQAPTGYDLDKTPVSFVIEKGQKETVQLNVANKVTPGGVILEKIDSQTGETLVGAVFDLQDKSGHVIMTDLTTDVSGRIAIEGLTPGEYQLVETKAPAGYELDATPVSFKVKKKQQVSEKLVKKNEEKEHSVRIEKQDGETKALLPGAVFKLEDKSGNVIKEEIQTDEQGIAVIDKLESGEYQLVETKAPAGYTLDKHPIQFSMTDEITFIDLAVYNYQEKGGTPPNFSTGNSGKSPSTYLPKTGEQRNANMFLLGTLFVGTAFVLVYIRKKAKKSH</sequence>
<feature type="domain" description="Gram-positive cocci surface proteins LPxTG" evidence="9">
    <location>
        <begin position="1152"/>
        <end position="1188"/>
    </location>
</feature>